<gene>
    <name evidence="6" type="ORF">JW886_04985</name>
</gene>
<keyword evidence="4" id="KW-0812">Transmembrane</keyword>
<evidence type="ECO:0000256" key="1">
    <source>
        <dbReference type="ARBA" id="ARBA00006739"/>
    </source>
</evidence>
<dbReference type="SUPFAM" id="SSF53448">
    <property type="entry name" value="Nucleotide-diphospho-sugar transferases"/>
    <property type="match status" value="1"/>
</dbReference>
<dbReference type="GO" id="GO:0016757">
    <property type="term" value="F:glycosyltransferase activity"/>
    <property type="evidence" value="ECO:0007669"/>
    <property type="project" value="UniProtKB-KW"/>
</dbReference>
<dbReference type="PANTHER" id="PTHR43630:SF1">
    <property type="entry name" value="POLY-BETA-1,6-N-ACETYL-D-GLUCOSAMINE SYNTHASE"/>
    <property type="match status" value="1"/>
</dbReference>
<evidence type="ECO:0000256" key="2">
    <source>
        <dbReference type="ARBA" id="ARBA00022676"/>
    </source>
</evidence>
<keyword evidence="4" id="KW-1133">Transmembrane helix</keyword>
<reference evidence="6 7" key="1">
    <citation type="submission" date="2021-02" db="EMBL/GenBank/DDBJ databases">
        <title>Complete genome sequence of Lactococcus lactis strain K_LL004.</title>
        <authorList>
            <person name="Kim H.B."/>
        </authorList>
    </citation>
    <scope>NUCLEOTIDE SEQUENCE [LARGE SCALE GENOMIC DNA]</scope>
    <source>
        <strain evidence="6 7">K_LL004</strain>
    </source>
</reference>
<evidence type="ECO:0000313" key="6">
    <source>
        <dbReference type="EMBL" id="QSE75839.1"/>
    </source>
</evidence>
<evidence type="ECO:0000313" key="7">
    <source>
        <dbReference type="Proteomes" id="UP000663608"/>
    </source>
</evidence>
<dbReference type="EMBL" id="CP070872">
    <property type="protein sequence ID" value="QSE75839.1"/>
    <property type="molecule type" value="Genomic_DNA"/>
</dbReference>
<feature type="transmembrane region" description="Helical" evidence="4">
    <location>
        <begin position="341"/>
        <end position="364"/>
    </location>
</feature>
<evidence type="ECO:0000256" key="3">
    <source>
        <dbReference type="ARBA" id="ARBA00022679"/>
    </source>
</evidence>
<comment type="similarity">
    <text evidence="1">Belongs to the glycosyltransferase 2 family.</text>
</comment>
<dbReference type="KEGG" id="lti:JW886_04985"/>
<dbReference type="Gene3D" id="3.90.550.10">
    <property type="entry name" value="Spore Coat Polysaccharide Biosynthesis Protein SpsA, Chain A"/>
    <property type="match status" value="1"/>
</dbReference>
<dbReference type="AlphaFoldDB" id="A0AA45QQE5"/>
<dbReference type="InterPro" id="IPR029044">
    <property type="entry name" value="Nucleotide-diphossugar_trans"/>
</dbReference>
<evidence type="ECO:0000256" key="4">
    <source>
        <dbReference type="SAM" id="Phobius"/>
    </source>
</evidence>
<feature type="transmembrane region" description="Helical" evidence="4">
    <location>
        <begin position="312"/>
        <end position="335"/>
    </location>
</feature>
<keyword evidence="2" id="KW-0328">Glycosyltransferase</keyword>
<feature type="transmembrane region" description="Helical" evidence="4">
    <location>
        <begin position="12"/>
        <end position="33"/>
    </location>
</feature>
<evidence type="ECO:0000259" key="5">
    <source>
        <dbReference type="Pfam" id="PF00535"/>
    </source>
</evidence>
<protein>
    <submittedName>
        <fullName evidence="6">Glycosyltransferase</fullName>
    </submittedName>
</protein>
<accession>A0AA45QQE5</accession>
<dbReference type="Proteomes" id="UP000663608">
    <property type="component" value="Chromosome"/>
</dbReference>
<dbReference type="RefSeq" id="WP_205871451.1">
    <property type="nucleotide sequence ID" value="NZ_CP070872.1"/>
</dbReference>
<organism evidence="6 7">
    <name type="scientific">Lactococcus taiwanensis</name>
    <dbReference type="NCBI Taxonomy" id="1151742"/>
    <lineage>
        <taxon>Bacteria</taxon>
        <taxon>Bacillati</taxon>
        <taxon>Bacillota</taxon>
        <taxon>Bacilli</taxon>
        <taxon>Lactobacillales</taxon>
        <taxon>Streptococcaceae</taxon>
        <taxon>Lactococcus</taxon>
    </lineage>
</organism>
<dbReference type="Pfam" id="PF00535">
    <property type="entry name" value="Glycos_transf_2"/>
    <property type="match status" value="1"/>
</dbReference>
<keyword evidence="7" id="KW-1185">Reference proteome</keyword>
<sequence length="427" mass="49217">MTVLLHFTQLLMFYPIVGTIAWTVGGLFYRTLYVGKYLERDFRPLVEAEEPFITIMIPCHNEEVMIEETIDYLMNEIEYHHYEVLVCDDGSYDTSPEILARLSIKYEKLRVLRINENKGKAHAFNIGLSFCKGDYILSNDADIVPSPDALWKYMNYFLGPGGQNVAAVTANADVQNRSLLVEKSQTVEFSSIVGMIKRSQMGVLGTMYAYSGANTMYRKDAIMDCGGFRQDRATEDISIAWDQQFNGWRAIFAPAIMFYMNVPNTYNMLYQQRKRWAKGGTEAWLTNFWRIMKHPIKNFPKLILLLDQTGSILWSFCYLFFSLWLIFLVFVLVLTNNFDQLLYVLDMAFVFSAFMTLVGVWQLIASSALDNHGSKMKYLFFAPAYMIWYWQMNTITIATTFIPAIKGVLGFSGEGTWVSPTRTKMKK</sequence>
<keyword evidence="3" id="KW-0808">Transferase</keyword>
<dbReference type="CDD" id="cd06423">
    <property type="entry name" value="CESA_like"/>
    <property type="match status" value="1"/>
</dbReference>
<dbReference type="PANTHER" id="PTHR43630">
    <property type="entry name" value="POLY-BETA-1,6-N-ACETYL-D-GLUCOSAMINE SYNTHASE"/>
    <property type="match status" value="1"/>
</dbReference>
<proteinExistence type="inferred from homology"/>
<dbReference type="InterPro" id="IPR001173">
    <property type="entry name" value="Glyco_trans_2-like"/>
</dbReference>
<feature type="domain" description="Glycosyltransferase 2-like" evidence="5">
    <location>
        <begin position="54"/>
        <end position="223"/>
    </location>
</feature>
<keyword evidence="4" id="KW-0472">Membrane</keyword>
<name>A0AA45QQE5_9LACT</name>